<comment type="subcellular location">
    <subcellularLocation>
        <location evidence="1 8">Cell outer membrane</location>
        <topology evidence="1 8">Multi-pass membrane protein</topology>
    </subcellularLocation>
</comment>
<dbReference type="Pfam" id="PF07715">
    <property type="entry name" value="Plug"/>
    <property type="match status" value="1"/>
</dbReference>
<feature type="domain" description="TonB-dependent receptor-like beta-barrel" evidence="11">
    <location>
        <begin position="392"/>
        <end position="989"/>
    </location>
</feature>
<evidence type="ECO:0000256" key="8">
    <source>
        <dbReference type="PROSITE-ProRule" id="PRU01360"/>
    </source>
</evidence>
<dbReference type="InterPro" id="IPR000531">
    <property type="entry name" value="Beta-barrel_TonB"/>
</dbReference>
<dbReference type="Pfam" id="PF00593">
    <property type="entry name" value="TonB_dep_Rec_b-barrel"/>
    <property type="match status" value="1"/>
</dbReference>
<accession>A0A5C4SP01</accession>
<dbReference type="Gene3D" id="2.170.130.10">
    <property type="entry name" value="TonB-dependent receptor, plug domain"/>
    <property type="match status" value="1"/>
</dbReference>
<dbReference type="InterPro" id="IPR023997">
    <property type="entry name" value="TonB-dep_OMP_SusC/RagA_CS"/>
</dbReference>
<name>A0A5C4SP01_9FLAO</name>
<dbReference type="Gene3D" id="2.60.40.1120">
    <property type="entry name" value="Carboxypeptidase-like, regulatory domain"/>
    <property type="match status" value="1"/>
</dbReference>
<evidence type="ECO:0000256" key="7">
    <source>
        <dbReference type="ARBA" id="ARBA00023237"/>
    </source>
</evidence>
<evidence type="ECO:0000256" key="1">
    <source>
        <dbReference type="ARBA" id="ARBA00004571"/>
    </source>
</evidence>
<evidence type="ECO:0000256" key="3">
    <source>
        <dbReference type="ARBA" id="ARBA00022452"/>
    </source>
</evidence>
<dbReference type="RefSeq" id="WP_139695631.1">
    <property type="nucleotide sequence ID" value="NZ_CP074074.1"/>
</dbReference>
<proteinExistence type="inferred from homology"/>
<evidence type="ECO:0000256" key="10">
    <source>
        <dbReference type="SAM" id="SignalP"/>
    </source>
</evidence>
<evidence type="ECO:0000259" key="11">
    <source>
        <dbReference type="Pfam" id="PF00593"/>
    </source>
</evidence>
<dbReference type="InterPro" id="IPR036942">
    <property type="entry name" value="Beta-barrel_TonB_sf"/>
</dbReference>
<dbReference type="Proteomes" id="UP000308713">
    <property type="component" value="Unassembled WGS sequence"/>
</dbReference>
<evidence type="ECO:0000313" key="14">
    <source>
        <dbReference type="Proteomes" id="UP000308713"/>
    </source>
</evidence>
<dbReference type="OrthoDB" id="9768177at2"/>
<dbReference type="PROSITE" id="PS52016">
    <property type="entry name" value="TONB_DEPENDENT_REC_3"/>
    <property type="match status" value="1"/>
</dbReference>
<keyword evidence="6 8" id="KW-0472">Membrane</keyword>
<dbReference type="EMBL" id="VDCS01000005">
    <property type="protein sequence ID" value="TNJ45212.1"/>
    <property type="molecule type" value="Genomic_DNA"/>
</dbReference>
<feature type="signal peptide" evidence="10">
    <location>
        <begin position="1"/>
        <end position="21"/>
    </location>
</feature>
<comment type="caution">
    <text evidence="13">The sequence shown here is derived from an EMBL/GenBank/DDBJ whole genome shotgun (WGS) entry which is preliminary data.</text>
</comment>
<dbReference type="NCBIfam" id="TIGR04057">
    <property type="entry name" value="SusC_RagA_signa"/>
    <property type="match status" value="1"/>
</dbReference>
<dbReference type="Pfam" id="PF13715">
    <property type="entry name" value="CarbopepD_reg_2"/>
    <property type="match status" value="1"/>
</dbReference>
<feature type="domain" description="TonB-dependent receptor plug" evidence="12">
    <location>
        <begin position="114"/>
        <end position="229"/>
    </location>
</feature>
<organism evidence="13 14">
    <name type="scientific">Allotamlana fucoidanivorans</name>
    <dbReference type="NCBI Taxonomy" id="2583814"/>
    <lineage>
        <taxon>Bacteria</taxon>
        <taxon>Pseudomonadati</taxon>
        <taxon>Bacteroidota</taxon>
        <taxon>Flavobacteriia</taxon>
        <taxon>Flavobacteriales</taxon>
        <taxon>Flavobacteriaceae</taxon>
        <taxon>Allotamlana</taxon>
    </lineage>
</organism>
<protein>
    <submittedName>
        <fullName evidence="13">TonB-dependent receptor</fullName>
    </submittedName>
</protein>
<keyword evidence="4 8" id="KW-0812">Transmembrane</keyword>
<dbReference type="InterPro" id="IPR039426">
    <property type="entry name" value="TonB-dep_rcpt-like"/>
</dbReference>
<dbReference type="InterPro" id="IPR023996">
    <property type="entry name" value="TonB-dep_OMP_SusC/RagA"/>
</dbReference>
<keyword evidence="2 8" id="KW-0813">Transport</keyword>
<reference evidence="13 14" key="1">
    <citation type="submission" date="2019-05" db="EMBL/GenBank/DDBJ databases">
        <title>Tamlana fucoidanivorans sp. nov., isolated from the surface of algae collected from Fujian province in China.</title>
        <authorList>
            <person name="Li J."/>
        </authorList>
    </citation>
    <scope>NUCLEOTIDE SEQUENCE [LARGE SCALE GENOMIC DNA]</scope>
    <source>
        <strain evidence="13 14">CW2-9</strain>
    </source>
</reference>
<keyword evidence="7 8" id="KW-0998">Cell outer membrane</keyword>
<evidence type="ECO:0000259" key="12">
    <source>
        <dbReference type="Pfam" id="PF07715"/>
    </source>
</evidence>
<evidence type="ECO:0000313" key="13">
    <source>
        <dbReference type="EMBL" id="TNJ45212.1"/>
    </source>
</evidence>
<dbReference type="NCBIfam" id="TIGR04056">
    <property type="entry name" value="OMP_RagA_SusC"/>
    <property type="match status" value="1"/>
</dbReference>
<keyword evidence="3 8" id="KW-1134">Transmembrane beta strand</keyword>
<evidence type="ECO:0000256" key="6">
    <source>
        <dbReference type="ARBA" id="ARBA00023136"/>
    </source>
</evidence>
<keyword evidence="5 9" id="KW-0798">TonB box</keyword>
<dbReference type="InterPro" id="IPR012910">
    <property type="entry name" value="Plug_dom"/>
</dbReference>
<dbReference type="SUPFAM" id="SSF49464">
    <property type="entry name" value="Carboxypeptidase regulatory domain-like"/>
    <property type="match status" value="1"/>
</dbReference>
<evidence type="ECO:0000256" key="2">
    <source>
        <dbReference type="ARBA" id="ARBA00022448"/>
    </source>
</evidence>
<keyword evidence="14" id="KW-1185">Reference proteome</keyword>
<dbReference type="InterPro" id="IPR008969">
    <property type="entry name" value="CarboxyPept-like_regulatory"/>
</dbReference>
<dbReference type="Gene3D" id="2.40.170.20">
    <property type="entry name" value="TonB-dependent receptor, beta-barrel domain"/>
    <property type="match status" value="1"/>
</dbReference>
<gene>
    <name evidence="13" type="ORF">FGF67_05745</name>
</gene>
<dbReference type="SUPFAM" id="SSF56935">
    <property type="entry name" value="Porins"/>
    <property type="match status" value="1"/>
</dbReference>
<sequence length="1026" mass="112994">MKTTTKKLLFLMLLLPVFMFGQTTVQGTVTELSTSEPLPGVNVLIKDTATGAATDFDGNFELEVNTGDIVVFSYIGYQPLEVTYTGQARLDVQLIEDTAQLDEVVVIGYGSVKKEDLTGSVDVVSSKDFNKGAVVSADQLLNGKAPGVRITSAGGQPDAAPNIRIRGGASLSANNNPLIVIDGIPVDNTNPAGVSNPLSLVNPNDIESFSVLKDASATAIYGSRASNGVIIITTKKGTSGEVKFNFSSTTSSSTVQETIDVYRGNEYVDFIKSTFPNQDFRLGVPLNTVDTSEPISKIINTSQGPRAIYNTDWQDAVLRTSFASDLNFSARANLFDVLPFRASIGYNNTEGVVKTNDYERITASLKLTPMLLDDHLKVDVNAKGIFVDKNTIDDGGALGGSLSFDPTKPVYNNNSPFGGYYTNLNDQNAIDGQSNPLALLKQRRRPEKVSKILGNIELDYKFHFLPELRFVVNAGLEASKAKIVETFSENAIATYRLDNSNSTPGNQVFVFNPGENYRENQDITNTTLDGYLQYRKEYDESFVNSFDVQGGYSYQNFKNDGNKVIYRYNTETGLREIQPNTANPTNRYYNVLNLQSFFARSNINLNNRYLVTLSLRADGSSLFTKSNRWGYFPAGALAWKVKEESFLKDASFFNDLKVRVGWGETGQQDITGVVGQYPSIPLFEPGSDIAQYLPGVTIYNAKAFNPDLTWEKTTTYNAGIDFGLFESNILSGAFDIFRRQTRDLLVNAPVGPGQGLTNLFPQNIGETKSEGFEFNLNLNAIRNENTNLSLNGNIAYAKTTITNLKNVSTIPAGGEIPTGTGVGIAYHKVGEEAYSAWVFQQIYDEDGRPIAGAFVDRDGDGIITNNDRYYKALRPNWTFGFGLNFNYKNWDFGTSFRGQIDGQVYNGIKLNRGYLEAALPNNTQSLSNTLNFTNGAADPNFTDIQGNIPFSDYYLENAAFLRCENIILGYTFNEILKGTNLKLFGAVNNAFLVTKYSGQDPENFGAIDNNFYPRPRIYSFGLNLDF</sequence>
<keyword evidence="13" id="KW-0675">Receptor</keyword>
<dbReference type="GO" id="GO:0009279">
    <property type="term" value="C:cell outer membrane"/>
    <property type="evidence" value="ECO:0007669"/>
    <property type="project" value="UniProtKB-SubCell"/>
</dbReference>
<evidence type="ECO:0000256" key="5">
    <source>
        <dbReference type="ARBA" id="ARBA00023077"/>
    </source>
</evidence>
<feature type="chain" id="PRO_5022764398" evidence="10">
    <location>
        <begin position="22"/>
        <end position="1026"/>
    </location>
</feature>
<evidence type="ECO:0000256" key="9">
    <source>
        <dbReference type="RuleBase" id="RU003357"/>
    </source>
</evidence>
<dbReference type="AlphaFoldDB" id="A0A5C4SP01"/>
<dbReference type="FunFam" id="2.170.130.10:FF:000008">
    <property type="entry name" value="SusC/RagA family TonB-linked outer membrane protein"/>
    <property type="match status" value="1"/>
</dbReference>
<evidence type="ECO:0000256" key="4">
    <source>
        <dbReference type="ARBA" id="ARBA00022692"/>
    </source>
</evidence>
<dbReference type="InterPro" id="IPR037066">
    <property type="entry name" value="Plug_dom_sf"/>
</dbReference>
<keyword evidence="10" id="KW-0732">Signal</keyword>
<comment type="similarity">
    <text evidence="8 9">Belongs to the TonB-dependent receptor family.</text>
</comment>